<evidence type="ECO:0000313" key="2">
    <source>
        <dbReference type="Proteomes" id="UP000037393"/>
    </source>
</evidence>
<dbReference type="SUPFAM" id="SSF81901">
    <property type="entry name" value="HCP-like"/>
    <property type="match status" value="1"/>
</dbReference>
<comment type="caution">
    <text evidence="1">The sequence shown here is derived from an EMBL/GenBank/DDBJ whole genome shotgun (WGS) entry which is preliminary data.</text>
</comment>
<dbReference type="RefSeq" id="WP_049857681.1">
    <property type="nucleotide sequence ID" value="NZ_JNGI01000134.1"/>
</dbReference>
<organism evidence="1 2">
    <name type="scientific">Trabulsiella odontotermitis</name>
    <dbReference type="NCBI Taxonomy" id="379893"/>
    <lineage>
        <taxon>Bacteria</taxon>
        <taxon>Pseudomonadati</taxon>
        <taxon>Pseudomonadota</taxon>
        <taxon>Gammaproteobacteria</taxon>
        <taxon>Enterobacterales</taxon>
        <taxon>Enterobacteriaceae</taxon>
        <taxon>Trabulsiella</taxon>
    </lineage>
</organism>
<accession>A0A0L0GQ80</accession>
<evidence type="ECO:0000313" key="1">
    <source>
        <dbReference type="EMBL" id="KNC91029.1"/>
    </source>
</evidence>
<reference evidence="1 2" key="1">
    <citation type="journal article" date="2015" name="Appl. Environ. Microbiol.">
        <title>The Enterobacterium Trabulsiella odontotermitis Presents Novel Adaptations Related to Its Association with Fungus-Growing Termites.</title>
        <authorList>
            <person name="Sapountzis P."/>
            <person name="Gruntjes T."/>
            <person name="Otani S."/>
            <person name="Estevez J."/>
            <person name="da Costa R.R."/>
            <person name="Plunkett G.3rd."/>
            <person name="Perna N.T."/>
            <person name="Poulsen M."/>
        </authorList>
    </citation>
    <scope>NUCLEOTIDE SEQUENCE [LARGE SCALE GENOMIC DNA]</scope>
    <source>
        <strain evidence="1 2">12</strain>
    </source>
</reference>
<name>A0A0L0GQ80_9ENTR</name>
<dbReference type="AlphaFoldDB" id="A0A0L0GQ80"/>
<dbReference type="EMBL" id="JNGI01000134">
    <property type="protein sequence ID" value="KNC91029.1"/>
    <property type="molecule type" value="Genomic_DNA"/>
</dbReference>
<keyword evidence="2" id="KW-1185">Reference proteome</keyword>
<dbReference type="Proteomes" id="UP000037393">
    <property type="component" value="Unassembled WGS sequence"/>
</dbReference>
<dbReference type="PATRIC" id="fig|379893.4.peg.631"/>
<gene>
    <name evidence="1" type="ORF">GM31_03050</name>
</gene>
<sequence>MSEYHVYLFGQPVSVRRTLPKKVETSVPFAAGRLHYVMETPRTVLYGMNSSTHDIHSDEAKKLFDTPRIQLPNGLRVGEFCEKARAEFPDLPKQKAYHAYAQALFGIGYSQLIETQKASLIARFDAAFQQIDDNVIEISDPFPFLRGHLSCPVEVIDEFKRLANQGHHNSQFMAGLLLTTMAGDFSESGIAFLLMAYENRFPRAMDALAEYLLYKEDFLGAVQCHLLSIDSLDDCSHTMDTIKKMTMSRYIEQPEFMPLLPFIFKRCLDEDFTALAKKHYPKLYPSKEEIQQAMINRLLGRGGR</sequence>
<protein>
    <submittedName>
        <fullName evidence="1">Uncharacterized protein</fullName>
    </submittedName>
</protein>
<dbReference type="OrthoDB" id="7066414at2"/>
<proteinExistence type="predicted"/>